<accession>A0A1A9VS17</accession>
<keyword evidence="2" id="KW-1185">Reference proteome</keyword>
<proteinExistence type="predicted"/>
<protein>
    <submittedName>
        <fullName evidence="1">Uncharacterized protein</fullName>
    </submittedName>
</protein>
<evidence type="ECO:0000313" key="2">
    <source>
        <dbReference type="Proteomes" id="UP000078200"/>
    </source>
</evidence>
<dbReference type="VEuPathDB" id="VectorBase:GAUT045688"/>
<evidence type="ECO:0000313" key="1">
    <source>
        <dbReference type="EnsemblMetazoa" id="GAUT045688-PA"/>
    </source>
</evidence>
<dbReference type="Proteomes" id="UP000078200">
    <property type="component" value="Unassembled WGS sequence"/>
</dbReference>
<dbReference type="EnsemblMetazoa" id="GAUT045688-RA">
    <property type="protein sequence ID" value="GAUT045688-PA"/>
    <property type="gene ID" value="GAUT045688"/>
</dbReference>
<sequence length="133" mass="15067">MEISELLSSVAELKDLPSNVRSSVLLDGVCDRFTVLVVELAQNDFDEKRDDSETQLPKLAQNKNRPMVLIQREYGELSTFSAVSLREVMKQNIPEILNICKMFVYCACYVDRLTAVRGNVRNVKGSCVIYNNC</sequence>
<dbReference type="AlphaFoldDB" id="A0A1A9VS17"/>
<reference evidence="1" key="1">
    <citation type="submission" date="2020-05" db="UniProtKB">
        <authorList>
            <consortium name="EnsemblMetazoa"/>
        </authorList>
    </citation>
    <scope>IDENTIFICATION</scope>
    <source>
        <strain evidence="1">TTRI</strain>
    </source>
</reference>
<name>A0A1A9VS17_GLOAU</name>
<organism evidence="1 2">
    <name type="scientific">Glossina austeni</name>
    <name type="common">Savannah tsetse fly</name>
    <dbReference type="NCBI Taxonomy" id="7395"/>
    <lineage>
        <taxon>Eukaryota</taxon>
        <taxon>Metazoa</taxon>
        <taxon>Ecdysozoa</taxon>
        <taxon>Arthropoda</taxon>
        <taxon>Hexapoda</taxon>
        <taxon>Insecta</taxon>
        <taxon>Pterygota</taxon>
        <taxon>Neoptera</taxon>
        <taxon>Endopterygota</taxon>
        <taxon>Diptera</taxon>
        <taxon>Brachycera</taxon>
        <taxon>Muscomorpha</taxon>
        <taxon>Hippoboscoidea</taxon>
        <taxon>Glossinidae</taxon>
        <taxon>Glossina</taxon>
    </lineage>
</organism>